<keyword evidence="3" id="KW-1185">Reference proteome</keyword>
<reference evidence="2 3" key="1">
    <citation type="submission" date="2016-04" db="EMBL/GenBank/DDBJ databases">
        <title>First whole genome shotgun sequence of the bacterium Enteractinococcus sp. strain UASWS1574.</title>
        <authorList>
            <person name="Crovadore J."/>
            <person name="Chablais R."/>
            <person name="Lefort F."/>
        </authorList>
    </citation>
    <scope>NUCLEOTIDE SEQUENCE [LARGE SCALE GENOMIC DNA]</scope>
    <source>
        <strain evidence="2 3">UASWS1574</strain>
    </source>
</reference>
<dbReference type="RefSeq" id="WP_052504771.1">
    <property type="nucleotide sequence ID" value="NZ_LXEY01000015.1"/>
</dbReference>
<gene>
    <name evidence="2" type="ORF">A6F49_07725</name>
</gene>
<dbReference type="EMBL" id="LXEY01000015">
    <property type="protein sequence ID" value="OAV61775.1"/>
    <property type="molecule type" value="Genomic_DNA"/>
</dbReference>
<dbReference type="STRING" id="1837282.A6F49_07725"/>
<evidence type="ECO:0000256" key="1">
    <source>
        <dbReference type="SAM" id="Phobius"/>
    </source>
</evidence>
<feature type="transmembrane region" description="Helical" evidence="1">
    <location>
        <begin position="7"/>
        <end position="28"/>
    </location>
</feature>
<evidence type="ECO:0000313" key="3">
    <source>
        <dbReference type="Proteomes" id="UP000078292"/>
    </source>
</evidence>
<dbReference type="AlphaFoldDB" id="A0A1B7M0P0"/>
<keyword evidence="1" id="KW-1133">Transmembrane helix</keyword>
<name>A0A1B7M0P0_9MICC</name>
<keyword evidence="1" id="KW-0812">Transmembrane</keyword>
<protein>
    <submittedName>
        <fullName evidence="2">Uncharacterized protein</fullName>
    </submittedName>
</protein>
<organism evidence="2 3">
    <name type="scientific">Enteractinococcus helveticum</name>
    <dbReference type="NCBI Taxonomy" id="1837282"/>
    <lineage>
        <taxon>Bacteria</taxon>
        <taxon>Bacillati</taxon>
        <taxon>Actinomycetota</taxon>
        <taxon>Actinomycetes</taxon>
        <taxon>Micrococcales</taxon>
        <taxon>Micrococcaceae</taxon>
    </lineage>
</organism>
<evidence type="ECO:0000313" key="2">
    <source>
        <dbReference type="EMBL" id="OAV61775.1"/>
    </source>
</evidence>
<keyword evidence="1" id="KW-0472">Membrane</keyword>
<proteinExistence type="predicted"/>
<dbReference type="Proteomes" id="UP000078292">
    <property type="component" value="Unassembled WGS sequence"/>
</dbReference>
<sequence>MRKFKIISGITATLVIGWLLFVTLNVLYPSQGDLDSPNDAVVSLSPQHYRLPLAEEVWANTGTNTLVISYVEPGLGQFGSYTPQQLPEAVVEYCQTEPRDDVVCLSPVEISTIGEAFSINDLATEQSWDSITVVTSKWHTFRTRFLFSQCIDDVVDVNIVYPDSEMTAEQWGWYLAYENAAFIKALYEGTFRC</sequence>
<accession>A0A1B7M0P0</accession>
<dbReference type="OrthoDB" id="4772924at2"/>
<comment type="caution">
    <text evidence="2">The sequence shown here is derived from an EMBL/GenBank/DDBJ whole genome shotgun (WGS) entry which is preliminary data.</text>
</comment>